<sequence>MAFYCNSPPDRSGFIPKTQVIDCFQKDFKEVNCKGWFSQPTPLTGEAGPSGPPKFLSFVEVPWVQKLINQQVNNDAQDENQADIQAEHQLAPEPQPVLDVDLNNPIDPVAPVEEPDDAFIEMNDFVNMLMEEEEEIDPNPNDGMIQPAQHDMGQISFSVSQQPLVSDPSVNMMPDLNVQEQGPAQVHQQFQQLNDNPQVPHMHMQELVPEFPMGQELEEMLQPPHAPILPAHVHMGPQQMELQQDPVNINIHAGMALIHLPEANPVFVNRRDEQNMKINADIYRLWARHFSPADIQKPMIQIPDDWLAFFTTMLLSPSHFSWAKDFLNSKAWNIFLTVQGPNKGLNFQIPITCPQKNAPTCFLQDMENTDSMITGMPTKEPPATSENTKGKSIYSSHTVPLPKQVLHCKGPMVETEVRRSDRIRAQNQGFKRGSCTHRNCLACSNEPPVLHPDLIKNLGTTFAKMKPDMTADEALHKKKKQKATIGSRITNNGAEPSSKKKKSGKPANLGKKDEDPTKKKDNDDTTSKMQ</sequence>
<feature type="compositionally biased region" description="Basic and acidic residues" evidence="1">
    <location>
        <begin position="510"/>
        <end position="530"/>
    </location>
</feature>
<gene>
    <name evidence="2" type="ORF">EJB05_53612</name>
</gene>
<evidence type="ECO:0000313" key="3">
    <source>
        <dbReference type="Proteomes" id="UP000324897"/>
    </source>
</evidence>
<proteinExistence type="predicted"/>
<organism evidence="2 3">
    <name type="scientific">Eragrostis curvula</name>
    <name type="common">weeping love grass</name>
    <dbReference type="NCBI Taxonomy" id="38414"/>
    <lineage>
        <taxon>Eukaryota</taxon>
        <taxon>Viridiplantae</taxon>
        <taxon>Streptophyta</taxon>
        <taxon>Embryophyta</taxon>
        <taxon>Tracheophyta</taxon>
        <taxon>Spermatophyta</taxon>
        <taxon>Magnoliopsida</taxon>
        <taxon>Liliopsida</taxon>
        <taxon>Poales</taxon>
        <taxon>Poaceae</taxon>
        <taxon>PACMAD clade</taxon>
        <taxon>Chloridoideae</taxon>
        <taxon>Eragrostideae</taxon>
        <taxon>Eragrostidinae</taxon>
        <taxon>Eragrostis</taxon>
    </lineage>
</organism>
<keyword evidence="3" id="KW-1185">Reference proteome</keyword>
<dbReference type="AlphaFoldDB" id="A0A5J9SPQ4"/>
<protein>
    <submittedName>
        <fullName evidence="2">Uncharacterized protein</fullName>
    </submittedName>
</protein>
<evidence type="ECO:0000256" key="1">
    <source>
        <dbReference type="SAM" id="MobiDB-lite"/>
    </source>
</evidence>
<name>A0A5J9SPQ4_9POAL</name>
<feature type="region of interest" description="Disordered" evidence="1">
    <location>
        <begin position="474"/>
        <end position="530"/>
    </location>
</feature>
<reference evidence="2 3" key="1">
    <citation type="journal article" date="2019" name="Sci. Rep.">
        <title>A high-quality genome of Eragrostis curvula grass provides insights into Poaceae evolution and supports new strategies to enhance forage quality.</title>
        <authorList>
            <person name="Carballo J."/>
            <person name="Santos B.A.C.M."/>
            <person name="Zappacosta D."/>
            <person name="Garbus I."/>
            <person name="Selva J.P."/>
            <person name="Gallo C.A."/>
            <person name="Diaz A."/>
            <person name="Albertini E."/>
            <person name="Caccamo M."/>
            <person name="Echenique V."/>
        </authorList>
    </citation>
    <scope>NUCLEOTIDE SEQUENCE [LARGE SCALE GENOMIC DNA]</scope>
    <source>
        <strain evidence="3">cv. Victoria</strain>
        <tissue evidence="2">Leaf</tissue>
    </source>
</reference>
<dbReference type="Gramene" id="TVU00955">
    <property type="protein sequence ID" value="TVU00955"/>
    <property type="gene ID" value="EJB05_53612"/>
</dbReference>
<feature type="non-terminal residue" evidence="2">
    <location>
        <position position="1"/>
    </location>
</feature>
<dbReference type="Proteomes" id="UP000324897">
    <property type="component" value="Unassembled WGS sequence"/>
</dbReference>
<dbReference type="PANTHER" id="PTHR33075">
    <property type="entry name" value="OS02G0499800 PROTEIN"/>
    <property type="match status" value="1"/>
</dbReference>
<dbReference type="OrthoDB" id="696409at2759"/>
<accession>A0A5J9SPQ4</accession>
<comment type="caution">
    <text evidence="2">The sequence shown here is derived from an EMBL/GenBank/DDBJ whole genome shotgun (WGS) entry which is preliminary data.</text>
</comment>
<dbReference type="EMBL" id="RWGY01000522">
    <property type="protein sequence ID" value="TVU00955.1"/>
    <property type="molecule type" value="Genomic_DNA"/>
</dbReference>
<evidence type="ECO:0000313" key="2">
    <source>
        <dbReference type="EMBL" id="TVU00955.1"/>
    </source>
</evidence>